<feature type="transmembrane region" description="Helical" evidence="17">
    <location>
        <begin position="151"/>
        <end position="167"/>
    </location>
</feature>
<protein>
    <recommendedName>
        <fullName evidence="12">Probable peptidoglycan glycosyltransferase FtsW</fullName>
        <ecNumber evidence="14">2.4.99.28</ecNumber>
    </recommendedName>
    <alternativeName>
        <fullName evidence="13">Cell division protein FtsW</fullName>
    </alternativeName>
    <alternativeName>
        <fullName evidence="10">Cell wall polymerase</fullName>
    </alternativeName>
    <alternativeName>
        <fullName evidence="9">Peptidoglycan polymerase</fullName>
    </alternativeName>
</protein>
<evidence type="ECO:0000256" key="16">
    <source>
        <dbReference type="ARBA" id="ARBA00049966"/>
    </source>
</evidence>
<feature type="transmembrane region" description="Helical" evidence="17">
    <location>
        <begin position="365"/>
        <end position="391"/>
    </location>
</feature>
<evidence type="ECO:0000256" key="8">
    <source>
        <dbReference type="ARBA" id="ARBA00023136"/>
    </source>
</evidence>
<evidence type="ECO:0000256" key="17">
    <source>
        <dbReference type="SAM" id="Phobius"/>
    </source>
</evidence>
<accession>A0A6N4TG14</accession>
<dbReference type="EC" id="2.4.99.28" evidence="14"/>
<evidence type="ECO:0000256" key="5">
    <source>
        <dbReference type="ARBA" id="ARBA00022960"/>
    </source>
</evidence>
<keyword evidence="18" id="KW-0131">Cell cycle</keyword>
<dbReference type="EMBL" id="AP019695">
    <property type="protein sequence ID" value="BBK21920.1"/>
    <property type="molecule type" value="Genomic_DNA"/>
</dbReference>
<dbReference type="PROSITE" id="PS00428">
    <property type="entry name" value="FTSW_RODA_SPOVE"/>
    <property type="match status" value="1"/>
</dbReference>
<feature type="transmembrane region" description="Helical" evidence="17">
    <location>
        <begin position="201"/>
        <end position="218"/>
    </location>
</feature>
<dbReference type="RefSeq" id="WP_118362055.1">
    <property type="nucleotide sequence ID" value="NZ_AP019695.1"/>
</dbReference>
<evidence type="ECO:0000256" key="4">
    <source>
        <dbReference type="ARBA" id="ARBA00022692"/>
    </source>
</evidence>
<evidence type="ECO:0000256" key="6">
    <source>
        <dbReference type="ARBA" id="ARBA00022984"/>
    </source>
</evidence>
<proteinExistence type="inferred from homology"/>
<comment type="similarity">
    <text evidence="11">Belongs to the SEDS family. FtsW subfamily.</text>
</comment>
<feature type="transmembrane region" description="Helical" evidence="17">
    <location>
        <begin position="335"/>
        <end position="359"/>
    </location>
</feature>
<keyword evidence="8 17" id="KW-0472">Membrane</keyword>
<dbReference type="AlphaFoldDB" id="A0A6N4TG14"/>
<comment type="subcellular location">
    <subcellularLocation>
        <location evidence="1">Membrane</location>
        <topology evidence="1">Multi-pass membrane protein</topology>
    </subcellularLocation>
</comment>
<dbReference type="InterPro" id="IPR001182">
    <property type="entry name" value="FtsW/RodA"/>
</dbReference>
<keyword evidence="3" id="KW-0808">Transferase</keyword>
<evidence type="ECO:0000313" key="19">
    <source>
        <dbReference type="Proteomes" id="UP000464754"/>
    </source>
</evidence>
<evidence type="ECO:0000256" key="14">
    <source>
        <dbReference type="ARBA" id="ARBA00044770"/>
    </source>
</evidence>
<comment type="function">
    <text evidence="16">Peptidoglycan polymerase that is essential for cell division.</text>
</comment>
<evidence type="ECO:0000256" key="11">
    <source>
        <dbReference type="ARBA" id="ARBA00038053"/>
    </source>
</evidence>
<feature type="transmembrane region" description="Helical" evidence="17">
    <location>
        <begin position="82"/>
        <end position="100"/>
    </location>
</feature>
<keyword evidence="7 17" id="KW-1133">Transmembrane helix</keyword>
<dbReference type="KEGG" id="aarg:Aargi30884_08230"/>
<dbReference type="GO" id="GO:0005886">
    <property type="term" value="C:plasma membrane"/>
    <property type="evidence" value="ECO:0007669"/>
    <property type="project" value="TreeGrafter"/>
</dbReference>
<reference evidence="19" key="1">
    <citation type="submission" date="2019-05" db="EMBL/GenBank/DDBJ databases">
        <title>Complete genome sequencing of Absiella argi strain JCM 30884.</title>
        <authorList>
            <person name="Sakamoto M."/>
            <person name="Murakami T."/>
            <person name="Mori H."/>
        </authorList>
    </citation>
    <scope>NUCLEOTIDE SEQUENCE [LARGE SCALE GENOMIC DNA]</scope>
    <source>
        <strain evidence="19">JCM 30884</strain>
    </source>
</reference>
<dbReference type="GO" id="GO:0051301">
    <property type="term" value="P:cell division"/>
    <property type="evidence" value="ECO:0007669"/>
    <property type="project" value="UniProtKB-KW"/>
</dbReference>
<evidence type="ECO:0000256" key="1">
    <source>
        <dbReference type="ARBA" id="ARBA00004141"/>
    </source>
</evidence>
<dbReference type="PANTHER" id="PTHR30474:SF2">
    <property type="entry name" value="PEPTIDOGLYCAN GLYCOSYLTRANSFERASE FTSW-RELATED"/>
    <property type="match status" value="1"/>
</dbReference>
<dbReference type="GO" id="GO:0009252">
    <property type="term" value="P:peptidoglycan biosynthetic process"/>
    <property type="evidence" value="ECO:0007669"/>
    <property type="project" value="UniProtKB-KW"/>
</dbReference>
<evidence type="ECO:0000256" key="7">
    <source>
        <dbReference type="ARBA" id="ARBA00022989"/>
    </source>
</evidence>
<keyword evidence="19" id="KW-1185">Reference proteome</keyword>
<evidence type="ECO:0000256" key="15">
    <source>
        <dbReference type="ARBA" id="ARBA00049902"/>
    </source>
</evidence>
<keyword evidence="6" id="KW-0573">Peptidoglycan synthesis</keyword>
<evidence type="ECO:0000256" key="3">
    <source>
        <dbReference type="ARBA" id="ARBA00022679"/>
    </source>
</evidence>
<gene>
    <name evidence="18" type="ORF">Aargi30884_08230</name>
</gene>
<dbReference type="GO" id="GO:0008955">
    <property type="term" value="F:peptidoglycan glycosyltransferase activity"/>
    <property type="evidence" value="ECO:0007669"/>
    <property type="project" value="UniProtKB-EC"/>
</dbReference>
<feature type="transmembrane region" description="Helical" evidence="17">
    <location>
        <begin position="46"/>
        <end position="70"/>
    </location>
</feature>
<dbReference type="Pfam" id="PF01098">
    <property type="entry name" value="FTSW_RODA_SPOVE"/>
    <property type="match status" value="1"/>
</dbReference>
<evidence type="ECO:0000256" key="9">
    <source>
        <dbReference type="ARBA" id="ARBA00032370"/>
    </source>
</evidence>
<evidence type="ECO:0000256" key="10">
    <source>
        <dbReference type="ARBA" id="ARBA00033270"/>
    </source>
</evidence>
<keyword evidence="4 17" id="KW-0812">Transmembrane</keyword>
<dbReference type="PANTHER" id="PTHR30474">
    <property type="entry name" value="CELL CYCLE PROTEIN"/>
    <property type="match status" value="1"/>
</dbReference>
<comment type="catalytic activity">
    <reaction evidence="15">
        <text>[GlcNAc-(1-&gt;4)-Mur2Ac(oyl-L-Ala-gamma-D-Glu-L-Lys-D-Ala-D-Ala)](n)-di-trans,octa-cis-undecaprenyl diphosphate + beta-D-GlcNAc-(1-&gt;4)-Mur2Ac(oyl-L-Ala-gamma-D-Glu-L-Lys-D-Ala-D-Ala)-di-trans,octa-cis-undecaprenyl diphosphate = [GlcNAc-(1-&gt;4)-Mur2Ac(oyl-L-Ala-gamma-D-Glu-L-Lys-D-Ala-D-Ala)](n+1)-di-trans,octa-cis-undecaprenyl diphosphate + di-trans,octa-cis-undecaprenyl diphosphate + H(+)</text>
        <dbReference type="Rhea" id="RHEA:23708"/>
        <dbReference type="Rhea" id="RHEA-COMP:9602"/>
        <dbReference type="Rhea" id="RHEA-COMP:9603"/>
        <dbReference type="ChEBI" id="CHEBI:15378"/>
        <dbReference type="ChEBI" id="CHEBI:58405"/>
        <dbReference type="ChEBI" id="CHEBI:60033"/>
        <dbReference type="ChEBI" id="CHEBI:78435"/>
        <dbReference type="EC" id="2.4.99.28"/>
    </reaction>
</comment>
<dbReference type="InterPro" id="IPR018365">
    <property type="entry name" value="Cell_cycle_FtsW-rel_CS"/>
</dbReference>
<dbReference type="GO" id="GO:0015648">
    <property type="term" value="F:lipid-linked peptidoglycan transporter activity"/>
    <property type="evidence" value="ECO:0007669"/>
    <property type="project" value="TreeGrafter"/>
</dbReference>
<evidence type="ECO:0000313" key="18">
    <source>
        <dbReference type="EMBL" id="BBK21920.1"/>
    </source>
</evidence>
<keyword evidence="5" id="KW-0133">Cell shape</keyword>
<evidence type="ECO:0000256" key="2">
    <source>
        <dbReference type="ARBA" id="ARBA00022676"/>
    </source>
</evidence>
<keyword evidence="18" id="KW-0132">Cell division</keyword>
<sequence>MRIKNIVITAKMPKKYDFAIHFTVLVLLLFGTLMIVSTTVGNASSVLSIIIAFVKQAVFLVVSYTLMVLLANNFTMQKAQKWLVPIFVGLMAAMIATQFFPDVYGSKAWIRIPLGFTQVTLQPSEFVKTFMVVVLAVYVEIYARRNYKWTTVMRIPIIFLLSFILMIFIQKDIGTLAVMLSMVGVCFLIPSHKNLRKPQKILLILICTGIGLLLFLMSEPGMEVVRWFGEKFPYFAHITTRFENAINPFLDPYVGGYQPINGLYGIARGGLQGVGFGESIQKYGYLTQSDNDYILSIVIEELGVFGLGIIVAGYAIIIKRLFYYAFRTKSEGYKVILIGTAMYIFAHFVLNVGGVGGLIPLTGVPLLFISSGGSSMMSIMSAIGISQAIIARIRRQGTIQKKIKYKKEPQN</sequence>
<dbReference type="Proteomes" id="UP000464754">
    <property type="component" value="Chromosome"/>
</dbReference>
<feature type="transmembrane region" description="Helical" evidence="17">
    <location>
        <begin position="20"/>
        <end position="40"/>
    </location>
</feature>
<feature type="transmembrane region" description="Helical" evidence="17">
    <location>
        <begin position="302"/>
        <end position="323"/>
    </location>
</feature>
<name>A0A6N4TG14_9FIRM</name>
<feature type="transmembrane region" description="Helical" evidence="17">
    <location>
        <begin position="173"/>
        <end position="189"/>
    </location>
</feature>
<feature type="transmembrane region" description="Helical" evidence="17">
    <location>
        <begin position="120"/>
        <end position="139"/>
    </location>
</feature>
<dbReference type="GO" id="GO:0008360">
    <property type="term" value="P:regulation of cell shape"/>
    <property type="evidence" value="ECO:0007669"/>
    <property type="project" value="UniProtKB-KW"/>
</dbReference>
<evidence type="ECO:0000256" key="13">
    <source>
        <dbReference type="ARBA" id="ARBA00041418"/>
    </source>
</evidence>
<evidence type="ECO:0000256" key="12">
    <source>
        <dbReference type="ARBA" id="ARBA00041185"/>
    </source>
</evidence>
<organism evidence="18 19">
    <name type="scientific">Amedibacterium intestinale</name>
    <dbReference type="NCBI Taxonomy" id="2583452"/>
    <lineage>
        <taxon>Bacteria</taxon>
        <taxon>Bacillati</taxon>
        <taxon>Bacillota</taxon>
        <taxon>Erysipelotrichia</taxon>
        <taxon>Erysipelotrichales</taxon>
        <taxon>Erysipelotrichaceae</taxon>
        <taxon>Amedibacterium</taxon>
    </lineage>
</organism>
<keyword evidence="2" id="KW-0328">Glycosyltransferase</keyword>
<dbReference type="GO" id="GO:0032153">
    <property type="term" value="C:cell division site"/>
    <property type="evidence" value="ECO:0007669"/>
    <property type="project" value="TreeGrafter"/>
</dbReference>